<dbReference type="InterPro" id="IPR002397">
    <property type="entry name" value="Cyt_P450_B"/>
</dbReference>
<sequence>MRQRLNWVAQHGFLRGAVRLGVRLGDLQSRLLADPMVKANPAPFCDELRAIGPLASSYGSHLAVDHAVVHELLRSEDFEVFSLGSNLPAQAPLRWLERRTRDDELLHPLLPPSMLAVEPPDHTRYRKAVSSVFTAKAVAALRDRITETASALLDQLTDQPTAVDIINRYCSQLPVAVIGDILGVPDHDRSRILEFGELAAPSLDFGLSWRQYQQMQRGLKGLLFWLTEHLEKLRSNPGDDLMSQLIQASESGPAETRLTAMEVRAIAGLVLGAGFETTVNLLGNGIQTLLDAPEQRDALNQRPQLWPNAVEEILRLESPIQLTGRIARKNVEVAGAAVKRGQLVVLYLAAANRDPSVFADPHRFDVARANANRHLTFAGGRHFCLGAALARAEGEIGLRMFFERFPDARAAGSGSRRETRTLRGWSQLPVRLGTARTAVVQ</sequence>
<keyword evidence="9" id="KW-1185">Reference proteome</keyword>
<evidence type="ECO:0000256" key="4">
    <source>
        <dbReference type="ARBA" id="ARBA00022723"/>
    </source>
</evidence>
<dbReference type="PANTHER" id="PTHR46696:SF4">
    <property type="entry name" value="BIOTIN BIOSYNTHESIS CYTOCHROME P450"/>
    <property type="match status" value="1"/>
</dbReference>
<dbReference type="GO" id="GO:0006707">
    <property type="term" value="P:cholesterol catabolic process"/>
    <property type="evidence" value="ECO:0007669"/>
    <property type="project" value="TreeGrafter"/>
</dbReference>
<comment type="caution">
    <text evidence="8">The sequence shown here is derived from an EMBL/GenBank/DDBJ whole genome shotgun (WGS) entry which is preliminary data.</text>
</comment>
<accession>A0A1X2CDQ7</accession>
<gene>
    <name evidence="8" type="ORF">AWC22_23750</name>
</gene>
<dbReference type="Pfam" id="PF00067">
    <property type="entry name" value="p450"/>
    <property type="match status" value="1"/>
</dbReference>
<dbReference type="PANTHER" id="PTHR46696">
    <property type="entry name" value="P450, PUTATIVE (EUROFUNG)-RELATED"/>
    <property type="match status" value="1"/>
</dbReference>
<evidence type="ECO:0000256" key="5">
    <source>
        <dbReference type="ARBA" id="ARBA00023002"/>
    </source>
</evidence>
<dbReference type="GO" id="GO:0036199">
    <property type="term" value="F:cholest-4-en-3-one 26-monooxygenase activity"/>
    <property type="evidence" value="ECO:0007669"/>
    <property type="project" value="TreeGrafter"/>
</dbReference>
<organism evidence="8 9">
    <name type="scientific">Mycobacterium riyadhense</name>
    <dbReference type="NCBI Taxonomy" id="486698"/>
    <lineage>
        <taxon>Bacteria</taxon>
        <taxon>Bacillati</taxon>
        <taxon>Actinomycetota</taxon>
        <taxon>Actinomycetes</taxon>
        <taxon>Mycobacteriales</taxon>
        <taxon>Mycobacteriaceae</taxon>
        <taxon>Mycobacterium</taxon>
    </lineage>
</organism>
<dbReference type="OrthoDB" id="142769at2"/>
<dbReference type="InterPro" id="IPR036396">
    <property type="entry name" value="Cyt_P450_sf"/>
</dbReference>
<dbReference type="GO" id="GO:0008395">
    <property type="term" value="F:steroid hydroxylase activity"/>
    <property type="evidence" value="ECO:0007669"/>
    <property type="project" value="TreeGrafter"/>
</dbReference>
<dbReference type="SUPFAM" id="SSF48264">
    <property type="entry name" value="Cytochrome P450"/>
    <property type="match status" value="1"/>
</dbReference>
<dbReference type="GeneID" id="93495949"/>
<evidence type="ECO:0000256" key="6">
    <source>
        <dbReference type="ARBA" id="ARBA00023004"/>
    </source>
</evidence>
<evidence type="ECO:0000256" key="2">
    <source>
        <dbReference type="ARBA" id="ARBA00010617"/>
    </source>
</evidence>
<comment type="similarity">
    <text evidence="2">Belongs to the cytochrome P450 family.</text>
</comment>
<keyword evidence="7" id="KW-0503">Monooxygenase</keyword>
<comment type="cofactor">
    <cofactor evidence="1">
        <name>heme</name>
        <dbReference type="ChEBI" id="CHEBI:30413"/>
    </cofactor>
</comment>
<evidence type="ECO:0000256" key="1">
    <source>
        <dbReference type="ARBA" id="ARBA00001971"/>
    </source>
</evidence>
<dbReference type="GO" id="GO:0020037">
    <property type="term" value="F:heme binding"/>
    <property type="evidence" value="ECO:0007669"/>
    <property type="project" value="InterPro"/>
</dbReference>
<dbReference type="InterPro" id="IPR001128">
    <property type="entry name" value="Cyt_P450"/>
</dbReference>
<keyword evidence="3" id="KW-0349">Heme</keyword>
<evidence type="ECO:0000256" key="7">
    <source>
        <dbReference type="ARBA" id="ARBA00023033"/>
    </source>
</evidence>
<dbReference type="Proteomes" id="UP000193087">
    <property type="component" value="Unassembled WGS sequence"/>
</dbReference>
<protein>
    <submittedName>
        <fullName evidence="8">Cytochrome</fullName>
    </submittedName>
</protein>
<dbReference type="RefSeq" id="WP_085251455.1">
    <property type="nucleotide sequence ID" value="NZ_CAJMWI010000001.1"/>
</dbReference>
<dbReference type="AlphaFoldDB" id="A0A1X2CDQ7"/>
<proteinExistence type="inferred from homology"/>
<evidence type="ECO:0000313" key="9">
    <source>
        <dbReference type="Proteomes" id="UP000193087"/>
    </source>
</evidence>
<dbReference type="FunFam" id="1.10.630.10:FF:000018">
    <property type="entry name" value="Cytochrome P450 monooxygenase"/>
    <property type="match status" value="1"/>
</dbReference>
<name>A0A1X2CDQ7_9MYCO</name>
<evidence type="ECO:0000313" key="8">
    <source>
        <dbReference type="EMBL" id="ORW74155.1"/>
    </source>
</evidence>
<keyword evidence="4" id="KW-0479">Metal-binding</keyword>
<dbReference type="Gene3D" id="1.10.630.10">
    <property type="entry name" value="Cytochrome P450"/>
    <property type="match status" value="1"/>
</dbReference>
<keyword evidence="5" id="KW-0560">Oxidoreductase</keyword>
<dbReference type="PRINTS" id="PR00359">
    <property type="entry name" value="BP450"/>
</dbReference>
<dbReference type="EMBL" id="LQPQ01000123">
    <property type="protein sequence ID" value="ORW74155.1"/>
    <property type="molecule type" value="Genomic_DNA"/>
</dbReference>
<dbReference type="STRING" id="486698.AWC22_23750"/>
<dbReference type="GO" id="GO:0005506">
    <property type="term" value="F:iron ion binding"/>
    <property type="evidence" value="ECO:0007669"/>
    <property type="project" value="InterPro"/>
</dbReference>
<reference evidence="8 9" key="1">
    <citation type="submission" date="2016-01" db="EMBL/GenBank/DDBJ databases">
        <title>The new phylogeny of the genus Mycobacterium.</title>
        <authorList>
            <person name="Tarcisio F."/>
            <person name="Conor M."/>
            <person name="Antonella G."/>
            <person name="Elisabetta G."/>
            <person name="Giulia F.S."/>
            <person name="Sara T."/>
            <person name="Anna F."/>
            <person name="Clotilde B."/>
            <person name="Roberto B."/>
            <person name="Veronica D.S."/>
            <person name="Fabio R."/>
            <person name="Monica P."/>
            <person name="Olivier J."/>
            <person name="Enrico T."/>
            <person name="Nicola S."/>
        </authorList>
    </citation>
    <scope>NUCLEOTIDE SEQUENCE [LARGE SCALE GENOMIC DNA]</scope>
    <source>
        <strain evidence="8 9">DSM 45176</strain>
    </source>
</reference>
<evidence type="ECO:0000256" key="3">
    <source>
        <dbReference type="ARBA" id="ARBA00022617"/>
    </source>
</evidence>
<keyword evidence="6" id="KW-0408">Iron</keyword>
<dbReference type="CDD" id="cd20625">
    <property type="entry name" value="CYP164-like"/>
    <property type="match status" value="1"/>
</dbReference>